<dbReference type="InterPro" id="IPR023271">
    <property type="entry name" value="Aquaporin-like"/>
</dbReference>
<dbReference type="PANTHER" id="PTHR30520:SF8">
    <property type="entry name" value="NITRITE TRANSPORTER NIRC"/>
    <property type="match status" value="1"/>
</dbReference>
<comment type="caution">
    <text evidence="7">The sequence shown here is derived from an EMBL/GenBank/DDBJ whole genome shotgun (WGS) entry which is preliminary data.</text>
</comment>
<feature type="transmembrane region" description="Helical" evidence="6">
    <location>
        <begin position="68"/>
        <end position="95"/>
    </location>
</feature>
<feature type="transmembrane region" description="Helical" evidence="6">
    <location>
        <begin position="107"/>
        <end position="128"/>
    </location>
</feature>
<dbReference type="InterPro" id="IPR000292">
    <property type="entry name" value="For/NO2_transpt"/>
</dbReference>
<sequence>MFSSDIENVVHYAEKKAKVLKESKASYLMASALAGMFIGIAFIFIFTVGGYLHAGNSPVYKIAMGASFGIGLSLVMVAGAELFTGTNMVMAIGALEKKTSWLDAVKIWAASWIGNFAGSLVVVGLYLATGLGAGSINKFIIEGAQGKIAPTGLQIFARGILCNILVCLAVWCFYKLKDDTAKLIMIFWCLFAFITTSFEHSVANMTLLPLAAILSHGVEVTAAGVAHNLIFATLGNIVGGALFVAFPYWFSSRNKITVVKHENNSKSL</sequence>
<feature type="transmembrane region" description="Helical" evidence="6">
    <location>
        <begin position="25"/>
        <end position="48"/>
    </location>
</feature>
<protein>
    <submittedName>
        <fullName evidence="7">Formate/nitrite transporter family protein</fullName>
    </submittedName>
</protein>
<keyword evidence="8" id="KW-1185">Reference proteome</keyword>
<comment type="similarity">
    <text evidence="5">Belongs to the FNT transporter (TC 1.A.16) family.</text>
</comment>
<evidence type="ECO:0000256" key="1">
    <source>
        <dbReference type="ARBA" id="ARBA00004141"/>
    </source>
</evidence>
<dbReference type="Pfam" id="PF01226">
    <property type="entry name" value="Form_Nir_trans"/>
    <property type="match status" value="1"/>
</dbReference>
<dbReference type="Gene3D" id="1.20.1080.10">
    <property type="entry name" value="Glycerol uptake facilitator protein"/>
    <property type="match status" value="1"/>
</dbReference>
<accession>A0ABS1T9I1</accession>
<feature type="transmembrane region" description="Helical" evidence="6">
    <location>
        <begin position="181"/>
        <end position="198"/>
    </location>
</feature>
<gene>
    <name evidence="7" type="ORF">JK636_09550</name>
</gene>
<dbReference type="PROSITE" id="PS01005">
    <property type="entry name" value="FORMATE_NITRITE_TP_1"/>
    <property type="match status" value="1"/>
</dbReference>
<reference evidence="7 8" key="1">
    <citation type="submission" date="2021-01" db="EMBL/GenBank/DDBJ databases">
        <title>Genome public.</title>
        <authorList>
            <person name="Liu C."/>
            <person name="Sun Q."/>
        </authorList>
    </citation>
    <scope>NUCLEOTIDE SEQUENCE [LARGE SCALE GENOMIC DNA]</scope>
    <source>
        <strain evidence="7 8">YIM B02515</strain>
    </source>
</reference>
<evidence type="ECO:0000256" key="2">
    <source>
        <dbReference type="ARBA" id="ARBA00022692"/>
    </source>
</evidence>
<evidence type="ECO:0000313" key="7">
    <source>
        <dbReference type="EMBL" id="MBL4936005.1"/>
    </source>
</evidence>
<feature type="transmembrane region" description="Helical" evidence="6">
    <location>
        <begin position="155"/>
        <end position="174"/>
    </location>
</feature>
<dbReference type="RefSeq" id="WP_202748585.1">
    <property type="nucleotide sequence ID" value="NZ_JAESWC010000002.1"/>
</dbReference>
<dbReference type="Proteomes" id="UP000632377">
    <property type="component" value="Unassembled WGS sequence"/>
</dbReference>
<dbReference type="InterPro" id="IPR024002">
    <property type="entry name" value="For/NO2_transpt_CS"/>
</dbReference>
<evidence type="ECO:0000256" key="4">
    <source>
        <dbReference type="ARBA" id="ARBA00023136"/>
    </source>
</evidence>
<evidence type="ECO:0000256" key="5">
    <source>
        <dbReference type="ARBA" id="ARBA00049660"/>
    </source>
</evidence>
<dbReference type="PROSITE" id="PS01006">
    <property type="entry name" value="FORMATE_NITRITE_TP_2"/>
    <property type="match status" value="1"/>
</dbReference>
<organism evidence="7 8">
    <name type="scientific">Clostridium rhizosphaerae</name>
    <dbReference type="NCBI Taxonomy" id="2803861"/>
    <lineage>
        <taxon>Bacteria</taxon>
        <taxon>Bacillati</taxon>
        <taxon>Bacillota</taxon>
        <taxon>Clostridia</taxon>
        <taxon>Eubacteriales</taxon>
        <taxon>Clostridiaceae</taxon>
        <taxon>Clostridium</taxon>
    </lineage>
</organism>
<comment type="subcellular location">
    <subcellularLocation>
        <location evidence="1">Membrane</location>
        <topology evidence="1">Multi-pass membrane protein</topology>
    </subcellularLocation>
</comment>
<keyword evidence="2 6" id="KW-0812">Transmembrane</keyword>
<dbReference type="PANTHER" id="PTHR30520">
    <property type="entry name" value="FORMATE TRANSPORTER-RELATED"/>
    <property type="match status" value="1"/>
</dbReference>
<dbReference type="EMBL" id="JAESWC010000002">
    <property type="protein sequence ID" value="MBL4936005.1"/>
    <property type="molecule type" value="Genomic_DNA"/>
</dbReference>
<evidence type="ECO:0000256" key="3">
    <source>
        <dbReference type="ARBA" id="ARBA00022989"/>
    </source>
</evidence>
<keyword evidence="3 6" id="KW-1133">Transmembrane helix</keyword>
<proteinExistence type="inferred from homology"/>
<keyword evidence="4 6" id="KW-0472">Membrane</keyword>
<evidence type="ECO:0000256" key="6">
    <source>
        <dbReference type="SAM" id="Phobius"/>
    </source>
</evidence>
<feature type="transmembrane region" description="Helical" evidence="6">
    <location>
        <begin position="229"/>
        <end position="250"/>
    </location>
</feature>
<name>A0ABS1T9I1_9CLOT</name>
<evidence type="ECO:0000313" key="8">
    <source>
        <dbReference type="Proteomes" id="UP000632377"/>
    </source>
</evidence>